<protein>
    <submittedName>
        <fullName evidence="2">Uncharacterized protein</fullName>
    </submittedName>
</protein>
<keyword evidence="3" id="KW-1185">Reference proteome</keyword>
<evidence type="ECO:0000256" key="1">
    <source>
        <dbReference type="SAM" id="Phobius"/>
    </source>
</evidence>
<name>A0A327RPI3_9FLAO</name>
<feature type="transmembrane region" description="Helical" evidence="1">
    <location>
        <begin position="120"/>
        <end position="139"/>
    </location>
</feature>
<proteinExistence type="predicted"/>
<accession>A0A327RPI3</accession>
<reference evidence="2 3" key="1">
    <citation type="submission" date="2018-06" db="EMBL/GenBank/DDBJ databases">
        <title>Genomic Encyclopedia of Archaeal and Bacterial Type Strains, Phase II (KMG-II): from individual species to whole genera.</title>
        <authorList>
            <person name="Goeker M."/>
        </authorList>
    </citation>
    <scope>NUCLEOTIDE SEQUENCE [LARGE SCALE GENOMIC DNA]</scope>
    <source>
        <strain evidence="2 3">DSM 24464</strain>
    </source>
</reference>
<evidence type="ECO:0000313" key="3">
    <source>
        <dbReference type="Proteomes" id="UP000248703"/>
    </source>
</evidence>
<feature type="transmembrane region" description="Helical" evidence="1">
    <location>
        <begin position="36"/>
        <end position="54"/>
    </location>
</feature>
<comment type="caution">
    <text evidence="2">The sequence shown here is derived from an EMBL/GenBank/DDBJ whole genome shotgun (WGS) entry which is preliminary data.</text>
</comment>
<organism evidence="2 3">
    <name type="scientific">Olleya aquimaris</name>
    <dbReference type="NCBI Taxonomy" id="639310"/>
    <lineage>
        <taxon>Bacteria</taxon>
        <taxon>Pseudomonadati</taxon>
        <taxon>Bacteroidota</taxon>
        <taxon>Flavobacteriia</taxon>
        <taxon>Flavobacteriales</taxon>
        <taxon>Flavobacteriaceae</taxon>
    </lineage>
</organism>
<dbReference type="RefSeq" id="WP_111658604.1">
    <property type="nucleotide sequence ID" value="NZ_QLLO01000001.1"/>
</dbReference>
<dbReference type="OrthoDB" id="9954738at2"/>
<keyword evidence="1" id="KW-0812">Transmembrane</keyword>
<gene>
    <name evidence="2" type="ORF">LY08_00238</name>
</gene>
<keyword evidence="1" id="KW-1133">Transmembrane helix</keyword>
<dbReference type="AlphaFoldDB" id="A0A327RPI3"/>
<keyword evidence="1" id="KW-0472">Membrane</keyword>
<dbReference type="EMBL" id="QLLO01000001">
    <property type="protein sequence ID" value="RAJ17968.1"/>
    <property type="molecule type" value="Genomic_DNA"/>
</dbReference>
<dbReference type="Proteomes" id="UP000248703">
    <property type="component" value="Unassembled WGS sequence"/>
</dbReference>
<sequence length="239" mass="27034">MSELKDFDTFWLEKGQTLVNETFTNLKKHLKNQSNYLKALLGFYTFLGLTSSLITTTTDYKVYLAFILPYIILLLAQFKISVGQKAQLETLDLRSPLKINDAYNKLVLSLQEDVISAKRWVARATIAILVGGTASFYFLNKDKAAKAKLYKIEARADTISGYEDEGLKDFIKTQQLKVSKVKGENKVTVEAKFTKDKIIELTLLTTKDSTITKAIKIPKLVNCTMDISDIKELLNTKIK</sequence>
<evidence type="ECO:0000313" key="2">
    <source>
        <dbReference type="EMBL" id="RAJ17968.1"/>
    </source>
</evidence>
<feature type="transmembrane region" description="Helical" evidence="1">
    <location>
        <begin position="60"/>
        <end position="78"/>
    </location>
</feature>